<reference evidence="12 13" key="1">
    <citation type="submission" date="2013-08" db="EMBL/GenBank/DDBJ databases">
        <title>The genome sequence of Knoellia aerolata.</title>
        <authorList>
            <person name="Zhu W."/>
            <person name="Wang G."/>
        </authorList>
    </citation>
    <scope>NUCLEOTIDE SEQUENCE [LARGE SCALE GENOMIC DNA]</scope>
    <source>
        <strain evidence="12 13">DSM 18566</strain>
    </source>
</reference>
<evidence type="ECO:0000256" key="8">
    <source>
        <dbReference type="PROSITE-ProRule" id="PRU01379"/>
    </source>
</evidence>
<protein>
    <recommendedName>
        <fullName evidence="11">Peptidase M14 domain-containing protein</fullName>
    </recommendedName>
</protein>
<name>A0A0A0JUU3_9MICO</name>
<feature type="active site" description="Proton donor/acceptor" evidence="8">
    <location>
        <position position="377"/>
    </location>
</feature>
<evidence type="ECO:0000256" key="10">
    <source>
        <dbReference type="SAM" id="SignalP"/>
    </source>
</evidence>
<evidence type="ECO:0000256" key="4">
    <source>
        <dbReference type="ARBA" id="ARBA00022723"/>
    </source>
</evidence>
<organism evidence="12 13">
    <name type="scientific">Knoellia aerolata DSM 18566</name>
    <dbReference type="NCBI Taxonomy" id="1385519"/>
    <lineage>
        <taxon>Bacteria</taxon>
        <taxon>Bacillati</taxon>
        <taxon>Actinomycetota</taxon>
        <taxon>Actinomycetes</taxon>
        <taxon>Micrococcales</taxon>
        <taxon>Intrasporangiaceae</taxon>
        <taxon>Knoellia</taxon>
    </lineage>
</organism>
<feature type="signal peptide" evidence="10">
    <location>
        <begin position="1"/>
        <end position="22"/>
    </location>
</feature>
<comment type="cofactor">
    <cofactor evidence="1">
        <name>Zn(2+)</name>
        <dbReference type="ChEBI" id="CHEBI:29105"/>
    </cofactor>
</comment>
<evidence type="ECO:0000256" key="7">
    <source>
        <dbReference type="ARBA" id="ARBA00023049"/>
    </source>
</evidence>
<feature type="compositionally biased region" description="Polar residues" evidence="9">
    <location>
        <begin position="892"/>
        <end position="907"/>
    </location>
</feature>
<dbReference type="PROSITE" id="PS00132">
    <property type="entry name" value="CARBOXYPEPT_ZN_1"/>
    <property type="match status" value="1"/>
</dbReference>
<comment type="caution">
    <text evidence="12">The sequence shown here is derived from an EMBL/GenBank/DDBJ whole genome shotgun (WGS) entry which is preliminary data.</text>
</comment>
<dbReference type="eggNOG" id="COG2866">
    <property type="taxonomic scope" value="Bacteria"/>
</dbReference>
<dbReference type="SMART" id="SM00631">
    <property type="entry name" value="Zn_pept"/>
    <property type="match status" value="1"/>
</dbReference>
<accession>A0A0A0JUU3</accession>
<evidence type="ECO:0000256" key="5">
    <source>
        <dbReference type="ARBA" id="ARBA00022801"/>
    </source>
</evidence>
<evidence type="ECO:0000256" key="6">
    <source>
        <dbReference type="ARBA" id="ARBA00022833"/>
    </source>
</evidence>
<gene>
    <name evidence="12" type="ORF">N801_08775</name>
</gene>
<evidence type="ECO:0000256" key="3">
    <source>
        <dbReference type="ARBA" id="ARBA00022670"/>
    </source>
</evidence>
<keyword evidence="13" id="KW-1185">Reference proteome</keyword>
<dbReference type="STRING" id="1385519.N801_08775"/>
<dbReference type="PROSITE" id="PS52035">
    <property type="entry name" value="PEPTIDASE_M14"/>
    <property type="match status" value="1"/>
</dbReference>
<dbReference type="Gene3D" id="3.40.630.10">
    <property type="entry name" value="Zn peptidases"/>
    <property type="match status" value="1"/>
</dbReference>
<sequence>MVVAISAVVALVVAAPSQASRAASPVDRGHIDAYTASVTPEQRSQLARLGHDLSEQGHANDTVQLYLTPRQADAVRKLGIDPRLTRVKGGKTVREFATEQSRDGFTVWRSYDEAGGIRDQMYAAAAANSSIAKLVRLGKTVQGREILAVKLTQGAPGQADGSRPAVLYSSTQHAREWISTEVNRRLMNWYIDKWKANDPGVRALLKSTELWFVLVANPDGYQYTFDHERLWRKTLRDNNNDGQITVGDGVDPNRNWPNHWGYDNEGSSDVTSSETYRGVAPASEPETLALKGLLDKIGFAFQVNWHSAGQWLLYAEGWQIATPTADDPIYYAMSGNLDKPAIEGFHPGLSSDVLYVTNGETTDYAHAATGALAWTPELSEGCEGCGFVFPDDDALVQEEFLRNLPFADSVARSAVDPDDPVSTVGLDTAALYVDSADPYKGGVPGTQLSFAYSYGDPQPVAVNAKRSIGAVSVKYRINGGPVQTAPTSPWAGGETSTPASVYYHQLRGQVTGTKPGDSVRVWFEGGGETSQPFTYQAVSETGRRVLVVAAEDYTGASPVQKVNGPHYASYYTAALTANNIASDLYDIDARGRTAPDALGVLSHYDAVVVEGGDDIVTRRAGWGVGNADRLALDELLELRAYLNEDGKVLYGGDFAGEQYTATVGDQLYDPKGEIACNPLPADVDPRRCLLLRGSGDGTNDVLQYSFGAYLTVPGDGLDAQGKAYDSAGTDEPLLGLTWGFNGGQSAKNQDDTLSFLATSGILPTSTFPQFESWASSRWIKPGGPFEPHTGTQYVYSQIADVTYKRLTRQVQVPAGGGTLSFWTSYDTEAAWDHLFVEARTPGGDNWTTLPDLNGHTSTSTGDSCPEGWADLHPQLTHYQTLVPPPSPDGAPTCTSSGTTGTWNAASGNSGGWQQWSVDLSAWAGQSVEVSIAYASDWSVQGVGAFIDDITYPDGATESFESSLGGWAIAPAPPGSAANANTWTRTDATGFPVGNSITTPDTVILGFGIEGVTTADKRAAIMGAALGHLLN</sequence>
<dbReference type="GO" id="GO:0005615">
    <property type="term" value="C:extracellular space"/>
    <property type="evidence" value="ECO:0007669"/>
    <property type="project" value="TreeGrafter"/>
</dbReference>
<evidence type="ECO:0000256" key="9">
    <source>
        <dbReference type="SAM" id="MobiDB-lite"/>
    </source>
</evidence>
<dbReference type="InterPro" id="IPR033810">
    <property type="entry name" value="Carboxypeptidase_T"/>
</dbReference>
<dbReference type="Proteomes" id="UP000030013">
    <property type="component" value="Unassembled WGS sequence"/>
</dbReference>
<feature type="chain" id="PRO_5039690509" description="Peptidase M14 domain-containing protein" evidence="10">
    <location>
        <begin position="23"/>
        <end position="1030"/>
    </location>
</feature>
<dbReference type="PANTHER" id="PTHR11705:SF143">
    <property type="entry name" value="SLL0236 PROTEIN"/>
    <property type="match status" value="1"/>
</dbReference>
<dbReference type="OrthoDB" id="5240362at2"/>
<keyword evidence="4" id="KW-0479">Metal-binding</keyword>
<dbReference type="InterPro" id="IPR057246">
    <property type="entry name" value="CARBOXYPEPT_ZN_1"/>
</dbReference>
<feature type="region of interest" description="Disordered" evidence="9">
    <location>
        <begin position="888"/>
        <end position="907"/>
    </location>
</feature>
<dbReference type="SUPFAM" id="SSF53187">
    <property type="entry name" value="Zn-dependent exopeptidases"/>
    <property type="match status" value="1"/>
</dbReference>
<dbReference type="eggNOG" id="COG4412">
    <property type="taxonomic scope" value="Bacteria"/>
</dbReference>
<dbReference type="PRINTS" id="PR00765">
    <property type="entry name" value="CRBOXYPTASEA"/>
</dbReference>
<evidence type="ECO:0000256" key="2">
    <source>
        <dbReference type="ARBA" id="ARBA00005988"/>
    </source>
</evidence>
<feature type="domain" description="Peptidase M14" evidence="11">
    <location>
        <begin position="107"/>
        <end position="410"/>
    </location>
</feature>
<keyword evidence="3" id="KW-0645">Protease</keyword>
<comment type="similarity">
    <text evidence="2 8">Belongs to the peptidase M14 family.</text>
</comment>
<proteinExistence type="inferred from homology"/>
<keyword evidence="10" id="KW-0732">Signal</keyword>
<keyword evidence="6" id="KW-0862">Zinc</keyword>
<dbReference type="GO" id="GO:0008270">
    <property type="term" value="F:zinc ion binding"/>
    <property type="evidence" value="ECO:0007669"/>
    <property type="project" value="InterPro"/>
</dbReference>
<dbReference type="GO" id="GO:0004181">
    <property type="term" value="F:metallocarboxypeptidase activity"/>
    <property type="evidence" value="ECO:0007669"/>
    <property type="project" value="InterPro"/>
</dbReference>
<evidence type="ECO:0000313" key="13">
    <source>
        <dbReference type="Proteomes" id="UP000030013"/>
    </source>
</evidence>
<dbReference type="PANTHER" id="PTHR11705">
    <property type="entry name" value="PROTEASE FAMILY M14 CARBOXYPEPTIDASE A,B"/>
    <property type="match status" value="1"/>
</dbReference>
<dbReference type="EMBL" id="AVPL01000022">
    <property type="protein sequence ID" value="KGN41165.1"/>
    <property type="molecule type" value="Genomic_DNA"/>
</dbReference>
<dbReference type="AlphaFoldDB" id="A0A0A0JUU3"/>
<evidence type="ECO:0000256" key="1">
    <source>
        <dbReference type="ARBA" id="ARBA00001947"/>
    </source>
</evidence>
<evidence type="ECO:0000259" key="11">
    <source>
        <dbReference type="PROSITE" id="PS52035"/>
    </source>
</evidence>
<evidence type="ECO:0000313" key="12">
    <source>
        <dbReference type="EMBL" id="KGN41165.1"/>
    </source>
</evidence>
<dbReference type="CDD" id="cd03859">
    <property type="entry name" value="M14_CPT"/>
    <property type="match status" value="1"/>
</dbReference>
<dbReference type="InterPro" id="IPR000834">
    <property type="entry name" value="Peptidase_M14"/>
</dbReference>
<dbReference type="Pfam" id="PF00246">
    <property type="entry name" value="Peptidase_M14"/>
    <property type="match status" value="1"/>
</dbReference>
<dbReference type="GO" id="GO:0006508">
    <property type="term" value="P:proteolysis"/>
    <property type="evidence" value="ECO:0007669"/>
    <property type="project" value="UniProtKB-KW"/>
</dbReference>
<keyword evidence="5" id="KW-0378">Hydrolase</keyword>
<keyword evidence="7" id="KW-0482">Metalloprotease</keyword>